<dbReference type="SUPFAM" id="SSF51658">
    <property type="entry name" value="Xylose isomerase-like"/>
    <property type="match status" value="1"/>
</dbReference>
<sequence length="234" mass="25041">MQYRIAHSGITWGYDASTAEAAVRDVAACGYNAYETIGGVIEAYEQDGADYAALLAKYDIPLIGTYVGTGFRHDSSPAEDIKNAHNWIRRASEMGATTVLIAAGSRKDGICDTTAGWRHIADAFAEIARIGLDHGMQSAVHPHTGTLLETRTDIDNFFDAADTDLLPFAPDTGQIAKAGDDAVATLEDYKSIIAHVHLKDYGGGRETGYVGYEPIGSGVIDIPAIFAMGIITRR</sequence>
<dbReference type="Pfam" id="PF01261">
    <property type="entry name" value="AP_endonuc_2"/>
    <property type="match status" value="1"/>
</dbReference>
<name>A0A6B1DWX7_9CHLR</name>
<dbReference type="InterPro" id="IPR036237">
    <property type="entry name" value="Xyl_isomerase-like_sf"/>
</dbReference>
<organism evidence="2">
    <name type="scientific">Caldilineaceae bacterium SB0662_bin_9</name>
    <dbReference type="NCBI Taxonomy" id="2605258"/>
    <lineage>
        <taxon>Bacteria</taxon>
        <taxon>Bacillati</taxon>
        <taxon>Chloroflexota</taxon>
        <taxon>Caldilineae</taxon>
        <taxon>Caldilineales</taxon>
        <taxon>Caldilineaceae</taxon>
    </lineage>
</organism>
<evidence type="ECO:0000313" key="2">
    <source>
        <dbReference type="EMBL" id="MYD91748.1"/>
    </source>
</evidence>
<evidence type="ECO:0000259" key="1">
    <source>
        <dbReference type="Pfam" id="PF01261"/>
    </source>
</evidence>
<dbReference type="AlphaFoldDB" id="A0A6B1DWX7"/>
<accession>A0A6B1DWX7</accession>
<reference evidence="2" key="1">
    <citation type="submission" date="2019-09" db="EMBL/GenBank/DDBJ databases">
        <title>Characterisation of the sponge microbiome using genome-centric metagenomics.</title>
        <authorList>
            <person name="Engelberts J.P."/>
            <person name="Robbins S.J."/>
            <person name="De Goeij J.M."/>
            <person name="Aranda M."/>
            <person name="Bell S.C."/>
            <person name="Webster N.S."/>
        </authorList>
    </citation>
    <scope>NUCLEOTIDE SEQUENCE</scope>
    <source>
        <strain evidence="2">SB0662_bin_9</strain>
    </source>
</reference>
<dbReference type="EMBL" id="VXPY01000113">
    <property type="protein sequence ID" value="MYD91748.1"/>
    <property type="molecule type" value="Genomic_DNA"/>
</dbReference>
<dbReference type="PANTHER" id="PTHR12110:SF41">
    <property type="entry name" value="INOSOSE DEHYDRATASE"/>
    <property type="match status" value="1"/>
</dbReference>
<dbReference type="InterPro" id="IPR013022">
    <property type="entry name" value="Xyl_isomerase-like_TIM-brl"/>
</dbReference>
<feature type="domain" description="Xylose isomerase-like TIM barrel" evidence="1">
    <location>
        <begin position="23"/>
        <end position="227"/>
    </location>
</feature>
<dbReference type="PANTHER" id="PTHR12110">
    <property type="entry name" value="HYDROXYPYRUVATE ISOMERASE"/>
    <property type="match status" value="1"/>
</dbReference>
<proteinExistence type="predicted"/>
<dbReference type="InterPro" id="IPR050312">
    <property type="entry name" value="IolE/XylAMocC-like"/>
</dbReference>
<comment type="caution">
    <text evidence="2">The sequence shown here is derived from an EMBL/GenBank/DDBJ whole genome shotgun (WGS) entry which is preliminary data.</text>
</comment>
<protein>
    <submittedName>
        <fullName evidence="2">TIM barrel protein</fullName>
    </submittedName>
</protein>
<gene>
    <name evidence="2" type="ORF">F4Y08_15685</name>
</gene>
<dbReference type="Gene3D" id="3.20.20.150">
    <property type="entry name" value="Divalent-metal-dependent TIM barrel enzymes"/>
    <property type="match status" value="1"/>
</dbReference>